<name>A0ABW5L9T2_9SPHI</name>
<dbReference type="Pfam" id="PF08281">
    <property type="entry name" value="Sigma70_r4_2"/>
    <property type="match status" value="1"/>
</dbReference>
<dbReference type="Proteomes" id="UP001597440">
    <property type="component" value="Unassembled WGS sequence"/>
</dbReference>
<sequence>MINYSQYSDSEIVSLFKEGEQLAFNEIYQRYSELLYVFAYKKLKNEVEAMDVVHDVFAWLLENGQNLTLKTSLSSYLYKSVLHRIFDIFRRKETFQRYIEIGDHFIDVDSEETDYLIREKDIRNLIDYEISALPPRMRQVYELKYREQLTAEEISERLGITPQTVTTHIKHANKQLRDKLGLFIFILYVLNN</sequence>
<dbReference type="PANTHER" id="PTHR43133">
    <property type="entry name" value="RNA POLYMERASE ECF-TYPE SIGMA FACTO"/>
    <property type="match status" value="1"/>
</dbReference>
<feature type="domain" description="RNA polymerase sigma factor 70 region 4 type 2" evidence="6">
    <location>
        <begin position="125"/>
        <end position="176"/>
    </location>
</feature>
<dbReference type="Gene3D" id="1.10.1740.10">
    <property type="match status" value="1"/>
</dbReference>
<dbReference type="EMBL" id="JBHULD010000025">
    <property type="protein sequence ID" value="MFD2556692.1"/>
    <property type="molecule type" value="Genomic_DNA"/>
</dbReference>
<dbReference type="SUPFAM" id="SSF88946">
    <property type="entry name" value="Sigma2 domain of RNA polymerase sigma factors"/>
    <property type="match status" value="1"/>
</dbReference>
<comment type="caution">
    <text evidence="7">The sequence shown here is derived from an EMBL/GenBank/DDBJ whole genome shotgun (WGS) entry which is preliminary data.</text>
</comment>
<accession>A0ABW5L9T2</accession>
<comment type="similarity">
    <text evidence="1">Belongs to the sigma-70 factor family. ECF subfamily.</text>
</comment>
<dbReference type="InterPro" id="IPR039425">
    <property type="entry name" value="RNA_pol_sigma-70-like"/>
</dbReference>
<reference evidence="8" key="1">
    <citation type="journal article" date="2019" name="Int. J. Syst. Evol. Microbiol.">
        <title>The Global Catalogue of Microorganisms (GCM) 10K type strain sequencing project: providing services to taxonomists for standard genome sequencing and annotation.</title>
        <authorList>
            <consortium name="The Broad Institute Genomics Platform"/>
            <consortium name="The Broad Institute Genome Sequencing Center for Infectious Disease"/>
            <person name="Wu L."/>
            <person name="Ma J."/>
        </authorList>
    </citation>
    <scope>NUCLEOTIDE SEQUENCE [LARGE SCALE GENOMIC DNA]</scope>
    <source>
        <strain evidence="8">KCTC 52298</strain>
    </source>
</reference>
<dbReference type="InterPro" id="IPR007627">
    <property type="entry name" value="RNA_pol_sigma70_r2"/>
</dbReference>
<evidence type="ECO:0000256" key="1">
    <source>
        <dbReference type="ARBA" id="ARBA00010641"/>
    </source>
</evidence>
<keyword evidence="2" id="KW-0805">Transcription regulation</keyword>
<evidence type="ECO:0000313" key="7">
    <source>
        <dbReference type="EMBL" id="MFD2556692.1"/>
    </source>
</evidence>
<evidence type="ECO:0000259" key="5">
    <source>
        <dbReference type="Pfam" id="PF04542"/>
    </source>
</evidence>
<dbReference type="PANTHER" id="PTHR43133:SF46">
    <property type="entry name" value="RNA POLYMERASE SIGMA-70 FACTOR ECF SUBFAMILY"/>
    <property type="match status" value="1"/>
</dbReference>
<keyword evidence="3" id="KW-0731">Sigma factor</keyword>
<feature type="domain" description="RNA polymerase sigma-70 region 2" evidence="5">
    <location>
        <begin position="27"/>
        <end position="93"/>
    </location>
</feature>
<dbReference type="NCBIfam" id="TIGR02937">
    <property type="entry name" value="sigma70-ECF"/>
    <property type="match status" value="1"/>
</dbReference>
<dbReference type="InterPro" id="IPR013324">
    <property type="entry name" value="RNA_pol_sigma_r3/r4-like"/>
</dbReference>
<keyword evidence="8" id="KW-1185">Reference proteome</keyword>
<evidence type="ECO:0000256" key="4">
    <source>
        <dbReference type="ARBA" id="ARBA00023163"/>
    </source>
</evidence>
<evidence type="ECO:0000259" key="6">
    <source>
        <dbReference type="Pfam" id="PF08281"/>
    </source>
</evidence>
<dbReference type="RefSeq" id="WP_210354895.1">
    <property type="nucleotide sequence ID" value="NZ_JAEQMU010000002.1"/>
</dbReference>
<dbReference type="Pfam" id="PF04542">
    <property type="entry name" value="Sigma70_r2"/>
    <property type="match status" value="1"/>
</dbReference>
<dbReference type="InterPro" id="IPR014284">
    <property type="entry name" value="RNA_pol_sigma-70_dom"/>
</dbReference>
<dbReference type="InterPro" id="IPR013325">
    <property type="entry name" value="RNA_pol_sigma_r2"/>
</dbReference>
<organism evidence="7 8">
    <name type="scientific">Sphingobacterium tabacisoli</name>
    <dbReference type="NCBI Taxonomy" id="2044855"/>
    <lineage>
        <taxon>Bacteria</taxon>
        <taxon>Pseudomonadati</taxon>
        <taxon>Bacteroidota</taxon>
        <taxon>Sphingobacteriia</taxon>
        <taxon>Sphingobacteriales</taxon>
        <taxon>Sphingobacteriaceae</taxon>
        <taxon>Sphingobacterium</taxon>
    </lineage>
</organism>
<dbReference type="InterPro" id="IPR036388">
    <property type="entry name" value="WH-like_DNA-bd_sf"/>
</dbReference>
<evidence type="ECO:0000256" key="2">
    <source>
        <dbReference type="ARBA" id="ARBA00023015"/>
    </source>
</evidence>
<gene>
    <name evidence="7" type="ORF">ACFSQW_20055</name>
</gene>
<evidence type="ECO:0000256" key="3">
    <source>
        <dbReference type="ARBA" id="ARBA00023082"/>
    </source>
</evidence>
<dbReference type="Gene3D" id="1.10.10.10">
    <property type="entry name" value="Winged helix-like DNA-binding domain superfamily/Winged helix DNA-binding domain"/>
    <property type="match status" value="1"/>
</dbReference>
<dbReference type="InterPro" id="IPR013249">
    <property type="entry name" value="RNA_pol_sigma70_r4_t2"/>
</dbReference>
<dbReference type="SUPFAM" id="SSF88659">
    <property type="entry name" value="Sigma3 and sigma4 domains of RNA polymerase sigma factors"/>
    <property type="match status" value="1"/>
</dbReference>
<evidence type="ECO:0000313" key="8">
    <source>
        <dbReference type="Proteomes" id="UP001597440"/>
    </source>
</evidence>
<keyword evidence="4" id="KW-0804">Transcription</keyword>
<protein>
    <submittedName>
        <fullName evidence="7">RNA polymerase sigma factor</fullName>
    </submittedName>
</protein>
<dbReference type="CDD" id="cd06171">
    <property type="entry name" value="Sigma70_r4"/>
    <property type="match status" value="1"/>
</dbReference>
<proteinExistence type="inferred from homology"/>